<evidence type="ECO:0000313" key="2">
    <source>
        <dbReference type="EMBL" id="SFY43350.1"/>
    </source>
</evidence>
<organism evidence="2 3">
    <name type="scientific">Streptomyces atratus</name>
    <dbReference type="NCBI Taxonomy" id="1893"/>
    <lineage>
        <taxon>Bacteria</taxon>
        <taxon>Bacillati</taxon>
        <taxon>Actinomycetota</taxon>
        <taxon>Actinomycetes</taxon>
        <taxon>Kitasatosporales</taxon>
        <taxon>Streptomycetaceae</taxon>
        <taxon>Streptomyces</taxon>
    </lineage>
</organism>
<gene>
    <name evidence="2" type="ORF">SAMN02787144_103553</name>
</gene>
<proteinExistence type="predicted"/>
<protein>
    <submittedName>
        <fullName evidence="2">Uncharacterized protein</fullName>
    </submittedName>
</protein>
<dbReference type="AlphaFoldDB" id="A0A1K2F7I0"/>
<dbReference type="Proteomes" id="UP000181909">
    <property type="component" value="Unassembled WGS sequence"/>
</dbReference>
<feature type="region of interest" description="Disordered" evidence="1">
    <location>
        <begin position="34"/>
        <end position="67"/>
    </location>
</feature>
<reference evidence="2 3" key="1">
    <citation type="submission" date="2016-11" db="EMBL/GenBank/DDBJ databases">
        <authorList>
            <person name="Jaros S."/>
            <person name="Januszkiewicz K."/>
            <person name="Wedrychowicz H."/>
        </authorList>
    </citation>
    <scope>NUCLEOTIDE SEQUENCE [LARGE SCALE GENOMIC DNA]</scope>
    <source>
        <strain evidence="2 3">OK807</strain>
    </source>
</reference>
<evidence type="ECO:0000256" key="1">
    <source>
        <dbReference type="SAM" id="MobiDB-lite"/>
    </source>
</evidence>
<dbReference type="EMBL" id="FPJO01000035">
    <property type="protein sequence ID" value="SFY43350.1"/>
    <property type="molecule type" value="Genomic_DNA"/>
</dbReference>
<accession>A0A1K2F7I0</accession>
<evidence type="ECO:0000313" key="3">
    <source>
        <dbReference type="Proteomes" id="UP000181909"/>
    </source>
</evidence>
<dbReference type="RefSeq" id="WP_072489127.1">
    <property type="nucleotide sequence ID" value="NZ_FPJO01000035.1"/>
</dbReference>
<name>A0A1K2F7I0_STRAR</name>
<sequence length="95" mass="10318">MVQISSPPPRTSTQMVSARRAGVAAALIRLGRNRMQRQGRSRDIARNPILYAGGSRRQDGHRQHPNPVIGFPCAGATEKLLPSVLALNVQFMTSA</sequence>